<protein>
    <recommendedName>
        <fullName evidence="2">Chromo domain-containing protein</fullName>
    </recommendedName>
</protein>
<dbReference type="Proteomes" id="UP001244011">
    <property type="component" value="Unassembled WGS sequence"/>
</dbReference>
<dbReference type="GeneID" id="85306662"/>
<evidence type="ECO:0000256" key="1">
    <source>
        <dbReference type="SAM" id="MobiDB-lite"/>
    </source>
</evidence>
<evidence type="ECO:0000313" key="4">
    <source>
        <dbReference type="Proteomes" id="UP001244011"/>
    </source>
</evidence>
<feature type="region of interest" description="Disordered" evidence="1">
    <location>
        <begin position="205"/>
        <end position="337"/>
    </location>
</feature>
<dbReference type="EMBL" id="MU839001">
    <property type="protein sequence ID" value="KAK1770056.1"/>
    <property type="molecule type" value="Genomic_DNA"/>
</dbReference>
<evidence type="ECO:0000313" key="3">
    <source>
        <dbReference type="EMBL" id="KAK1770056.1"/>
    </source>
</evidence>
<dbReference type="InterPro" id="IPR023780">
    <property type="entry name" value="Chromo_domain"/>
</dbReference>
<gene>
    <name evidence="3" type="ORF">QBC33DRAFT_310499</name>
</gene>
<dbReference type="CDD" id="cd00024">
    <property type="entry name" value="CD_CSD"/>
    <property type="match status" value="1"/>
</dbReference>
<dbReference type="AlphaFoldDB" id="A0AAJ0C505"/>
<accession>A0AAJ0C505</accession>
<dbReference type="Pfam" id="PF00385">
    <property type="entry name" value="Chromo"/>
    <property type="match status" value="1"/>
</dbReference>
<feature type="compositionally biased region" description="Low complexity" evidence="1">
    <location>
        <begin position="235"/>
        <end position="247"/>
    </location>
</feature>
<feature type="compositionally biased region" description="Acidic residues" evidence="1">
    <location>
        <begin position="208"/>
        <end position="225"/>
    </location>
</feature>
<feature type="region of interest" description="Disordered" evidence="1">
    <location>
        <begin position="118"/>
        <end position="143"/>
    </location>
</feature>
<reference evidence="3" key="1">
    <citation type="submission" date="2023-06" db="EMBL/GenBank/DDBJ databases">
        <title>Genome-scale phylogeny and comparative genomics of the fungal order Sordariales.</title>
        <authorList>
            <consortium name="Lawrence Berkeley National Laboratory"/>
            <person name="Hensen N."/>
            <person name="Bonometti L."/>
            <person name="Westerberg I."/>
            <person name="Brannstrom I.O."/>
            <person name="Guillou S."/>
            <person name="Cros-Aarteil S."/>
            <person name="Calhoun S."/>
            <person name="Haridas S."/>
            <person name="Kuo A."/>
            <person name="Mondo S."/>
            <person name="Pangilinan J."/>
            <person name="Riley R."/>
            <person name="Labutti K."/>
            <person name="Andreopoulos B."/>
            <person name="Lipzen A."/>
            <person name="Chen C."/>
            <person name="Yanf M."/>
            <person name="Daum C."/>
            <person name="Ng V."/>
            <person name="Clum A."/>
            <person name="Steindorff A."/>
            <person name="Ohm R."/>
            <person name="Martin F."/>
            <person name="Silar P."/>
            <person name="Natvig D."/>
            <person name="Lalanne C."/>
            <person name="Gautier V."/>
            <person name="Ament-Velasquez S.L."/>
            <person name="Kruys A."/>
            <person name="Hutchinson M.I."/>
            <person name="Powell A.J."/>
            <person name="Barry K."/>
            <person name="Miller A.N."/>
            <person name="Grigoriev I.V."/>
            <person name="Debuchy R."/>
            <person name="Gladieux P."/>
            <person name="Thoren M.H."/>
            <person name="Johannesson H."/>
        </authorList>
    </citation>
    <scope>NUCLEOTIDE SEQUENCE</scope>
    <source>
        <strain evidence="3">8032-3</strain>
    </source>
</reference>
<proteinExistence type="predicted"/>
<feature type="compositionally biased region" description="Basic residues" evidence="1">
    <location>
        <begin position="391"/>
        <end position="407"/>
    </location>
</feature>
<name>A0AAJ0C505_9PEZI</name>
<feature type="region of interest" description="Disordered" evidence="1">
    <location>
        <begin position="351"/>
        <end position="410"/>
    </location>
</feature>
<feature type="region of interest" description="Disordered" evidence="1">
    <location>
        <begin position="520"/>
        <end position="542"/>
    </location>
</feature>
<sequence>MATPSTRITRAHIEIPLHSWPRYIPGSGPPPQSISLLPISDSTCYIVNKLVLPTSTAIGKHEQRRLHYVIAWTDLPAAKVTIPCTKVLDYVSPRELEEWEYNDLLRREKQKYQKLAEVAQPGFGKRRGRPRKQEEAVPPEDELGAVLNLEEEALISQKKASGPSLSTPRKRKLEDILQDDTEADELGDNDSDAVALFHQLNGYGVGESAEDPLDGDELDMDDESVDQLSVPADNSSADEPSSRASSSVPLGKPFLSRISNPARWSALQPSKRPSLEPQFSSRASTPLTKKHGHEKQGSALRNPLVNAFNLLLRPPRKDGRPQSRTGTPATRATPVHSNGIFHHQQQLTGFTPLQPVKTTWDQPSDRTIRLTPSPSVSKHLKRGSTPSSTGSRRKTPKSTQKAKKKAKVKEPFEEDDEVYEVKDLLADKHEYDETGTLVRYFKVLWQGDWPEWQNPTWEPQANIPDGLISKYLKKKEAKLKAGHTTGPSPQKAPPPWMPDRRYSNVAEAFEGAINAAELNDGHGQQGVQNDDDGVERFLVTDD</sequence>
<feature type="compositionally biased region" description="Polar residues" evidence="1">
    <location>
        <begin position="277"/>
        <end position="287"/>
    </location>
</feature>
<feature type="compositionally biased region" description="Polar residues" evidence="1">
    <location>
        <begin position="351"/>
        <end position="362"/>
    </location>
</feature>
<dbReference type="RefSeq" id="XP_060286269.1">
    <property type="nucleotide sequence ID" value="XM_060423475.1"/>
</dbReference>
<feature type="domain" description="Chromo" evidence="2">
    <location>
        <begin position="419"/>
        <end position="474"/>
    </location>
</feature>
<dbReference type="Gene3D" id="2.40.50.40">
    <property type="match status" value="1"/>
</dbReference>
<organism evidence="3 4">
    <name type="scientific">Phialemonium atrogriseum</name>
    <dbReference type="NCBI Taxonomy" id="1093897"/>
    <lineage>
        <taxon>Eukaryota</taxon>
        <taxon>Fungi</taxon>
        <taxon>Dikarya</taxon>
        <taxon>Ascomycota</taxon>
        <taxon>Pezizomycotina</taxon>
        <taxon>Sordariomycetes</taxon>
        <taxon>Sordariomycetidae</taxon>
        <taxon>Cephalothecales</taxon>
        <taxon>Cephalothecaceae</taxon>
        <taxon>Phialemonium</taxon>
    </lineage>
</organism>
<comment type="caution">
    <text evidence="3">The sequence shown here is derived from an EMBL/GenBank/DDBJ whole genome shotgun (WGS) entry which is preliminary data.</text>
</comment>
<keyword evidence="4" id="KW-1185">Reference proteome</keyword>
<feature type="region of interest" description="Disordered" evidence="1">
    <location>
        <begin position="478"/>
        <end position="500"/>
    </location>
</feature>
<evidence type="ECO:0000259" key="2">
    <source>
        <dbReference type="Pfam" id="PF00385"/>
    </source>
</evidence>